<gene>
    <name evidence="3" type="ORF">EDM56_06735</name>
</gene>
<reference evidence="3 4" key="1">
    <citation type="submission" date="2018-10" db="EMBL/GenBank/DDBJ databases">
        <title>Phylogenomics of Brevibacillus.</title>
        <authorList>
            <person name="Dunlap C."/>
        </authorList>
    </citation>
    <scope>NUCLEOTIDE SEQUENCE [LARGE SCALE GENOMIC DNA]</scope>
    <source>
        <strain evidence="3 4">JCM 15716</strain>
    </source>
</reference>
<dbReference type="AlphaFoldDB" id="A0A3M8DV74"/>
<feature type="signal peptide" evidence="2">
    <location>
        <begin position="1"/>
        <end position="21"/>
    </location>
</feature>
<name>A0A3M8DV74_9BACL</name>
<accession>A0A3M8DV74</accession>
<dbReference type="OrthoDB" id="2547968at2"/>
<dbReference type="RefSeq" id="WP_122917124.1">
    <property type="nucleotide sequence ID" value="NZ_RHHQ01000006.1"/>
</dbReference>
<dbReference type="Proteomes" id="UP000271031">
    <property type="component" value="Unassembled WGS sequence"/>
</dbReference>
<evidence type="ECO:0008006" key="5">
    <source>
        <dbReference type="Google" id="ProtNLM"/>
    </source>
</evidence>
<keyword evidence="2" id="KW-0732">Signal</keyword>
<protein>
    <recommendedName>
        <fullName evidence="5">Lipoprotein</fullName>
    </recommendedName>
</protein>
<feature type="region of interest" description="Disordered" evidence="1">
    <location>
        <begin position="35"/>
        <end position="61"/>
    </location>
</feature>
<evidence type="ECO:0000256" key="2">
    <source>
        <dbReference type="SAM" id="SignalP"/>
    </source>
</evidence>
<dbReference type="SUPFAM" id="SSF82171">
    <property type="entry name" value="DPP6 N-terminal domain-like"/>
    <property type="match status" value="1"/>
</dbReference>
<sequence>MKQTRALLALLLLALPLSACRASDESAKTDVPGFFIASPTAQTPTPAKTPAAQPPKTDAPAETPFDYASLTDPVLIRLDVEPRLQSPIQTLVSTAPQTYTLFFKEAMNRASVEKALRDAQAKDQEERENAVKPTYSFAWASDRQLHVRVEIGDASTLPPFGEFRYMLDVSGAVTQTGVSLNDAPRFRAIAENPGQLWRIRTDGRAREQLTAFDQPYLTMLWQGEAERYLLLSRFQQYCECDADYERIYALYDTETKQMTHYPVELMESYQGNGAFTADTRGFFYAKPEDAAIQLPPSDTAISFQLPDYVYGSGFSKDRAYLFLAVGKEDQNADLDLIVRNLATGEQQRFPQALKGNIIESEVSTSKLPVTFADDGKRVTFVMQDKKAFKELRYQYGWKTRTVQAWNPPVAEDSWSGYTVSDDNLYQLYPNAGLYKGTVKISDEIRDGVWLNGTHRFAFLELDARSSDDAPQTQSLHLYDADANHAQQIAGSLWPDASIVGTSRDGKWIYVRTAQKLPVVLH</sequence>
<feature type="compositionally biased region" description="Low complexity" evidence="1">
    <location>
        <begin position="37"/>
        <end position="61"/>
    </location>
</feature>
<evidence type="ECO:0000256" key="1">
    <source>
        <dbReference type="SAM" id="MobiDB-lite"/>
    </source>
</evidence>
<evidence type="ECO:0000313" key="3">
    <source>
        <dbReference type="EMBL" id="RNB91271.1"/>
    </source>
</evidence>
<feature type="chain" id="PRO_5038486637" description="Lipoprotein" evidence="2">
    <location>
        <begin position="22"/>
        <end position="521"/>
    </location>
</feature>
<comment type="caution">
    <text evidence="3">The sequence shown here is derived from an EMBL/GenBank/DDBJ whole genome shotgun (WGS) entry which is preliminary data.</text>
</comment>
<evidence type="ECO:0000313" key="4">
    <source>
        <dbReference type="Proteomes" id="UP000271031"/>
    </source>
</evidence>
<dbReference type="EMBL" id="RHHQ01000006">
    <property type="protein sequence ID" value="RNB91271.1"/>
    <property type="molecule type" value="Genomic_DNA"/>
</dbReference>
<organism evidence="3 4">
    <name type="scientific">Brevibacillus fluminis</name>
    <dbReference type="NCBI Taxonomy" id="511487"/>
    <lineage>
        <taxon>Bacteria</taxon>
        <taxon>Bacillati</taxon>
        <taxon>Bacillota</taxon>
        <taxon>Bacilli</taxon>
        <taxon>Bacillales</taxon>
        <taxon>Paenibacillaceae</taxon>
        <taxon>Brevibacillus</taxon>
    </lineage>
</organism>
<proteinExistence type="predicted"/>
<keyword evidence="4" id="KW-1185">Reference proteome</keyword>